<dbReference type="PANTHER" id="PTHR31213:SF55">
    <property type="entry name" value="STRESS-INDUCED PROTEIN SAM22"/>
    <property type="match status" value="1"/>
</dbReference>
<evidence type="ECO:0000256" key="2">
    <source>
        <dbReference type="ARBA" id="ARBA00022821"/>
    </source>
</evidence>
<keyword evidence="3" id="KW-0568">Pathogenesis-related protein</keyword>
<proteinExistence type="inferred from homology"/>
<dbReference type="GO" id="GO:0005737">
    <property type="term" value="C:cytoplasm"/>
    <property type="evidence" value="ECO:0007669"/>
    <property type="project" value="TreeGrafter"/>
</dbReference>
<evidence type="ECO:0000256" key="1">
    <source>
        <dbReference type="ARBA" id="ARBA00009744"/>
    </source>
</evidence>
<name>A0A5N6RG81_9ROSI</name>
<gene>
    <name evidence="6" type="ORF">FH972_015464</name>
</gene>
<dbReference type="GO" id="GO:0005634">
    <property type="term" value="C:nucleus"/>
    <property type="evidence" value="ECO:0007669"/>
    <property type="project" value="TreeGrafter"/>
</dbReference>
<protein>
    <recommendedName>
        <fullName evidence="4">Allergen Car b I</fullName>
    </recommendedName>
</protein>
<keyword evidence="7" id="KW-1185">Reference proteome</keyword>
<organism evidence="6 7">
    <name type="scientific">Carpinus fangiana</name>
    <dbReference type="NCBI Taxonomy" id="176857"/>
    <lineage>
        <taxon>Eukaryota</taxon>
        <taxon>Viridiplantae</taxon>
        <taxon>Streptophyta</taxon>
        <taxon>Embryophyta</taxon>
        <taxon>Tracheophyta</taxon>
        <taxon>Spermatophyta</taxon>
        <taxon>Magnoliopsida</taxon>
        <taxon>eudicotyledons</taxon>
        <taxon>Gunneridae</taxon>
        <taxon>Pentapetalae</taxon>
        <taxon>rosids</taxon>
        <taxon>fabids</taxon>
        <taxon>Fagales</taxon>
        <taxon>Betulaceae</taxon>
        <taxon>Carpinus</taxon>
    </lineage>
</organism>
<dbReference type="AlphaFoldDB" id="A0A5N6RG81"/>
<evidence type="ECO:0000313" key="7">
    <source>
        <dbReference type="Proteomes" id="UP000327013"/>
    </source>
</evidence>
<dbReference type="GO" id="GO:0006952">
    <property type="term" value="P:defense response"/>
    <property type="evidence" value="ECO:0007669"/>
    <property type="project" value="UniProtKB-KW"/>
</dbReference>
<dbReference type="FunFam" id="3.30.530.20:FF:000007">
    <property type="entry name" value="Major pollen allergen Bet v 1-A"/>
    <property type="match status" value="1"/>
</dbReference>
<keyword evidence="2" id="KW-0611">Plant defense</keyword>
<dbReference type="InterPro" id="IPR000916">
    <property type="entry name" value="Bet_v_I/MLP"/>
</dbReference>
<dbReference type="Pfam" id="PF00407">
    <property type="entry name" value="Bet_v_1"/>
    <property type="match status" value="1"/>
</dbReference>
<evidence type="ECO:0000256" key="4">
    <source>
        <dbReference type="ARBA" id="ARBA00076907"/>
    </source>
</evidence>
<evidence type="ECO:0000313" key="6">
    <source>
        <dbReference type="EMBL" id="KAE8076840.1"/>
    </source>
</evidence>
<dbReference type="GO" id="GO:0038023">
    <property type="term" value="F:signaling receptor activity"/>
    <property type="evidence" value="ECO:0007669"/>
    <property type="project" value="InterPro"/>
</dbReference>
<dbReference type="InterPro" id="IPR050279">
    <property type="entry name" value="Plant_def-hormone_signal"/>
</dbReference>
<dbReference type="PANTHER" id="PTHR31213">
    <property type="entry name" value="OS08G0374000 PROTEIN-RELATED"/>
    <property type="match status" value="1"/>
</dbReference>
<evidence type="ECO:0000259" key="5">
    <source>
        <dbReference type="Pfam" id="PF00407"/>
    </source>
</evidence>
<dbReference type="EMBL" id="CM017326">
    <property type="protein sequence ID" value="KAE8076840.1"/>
    <property type="molecule type" value="Genomic_DNA"/>
</dbReference>
<dbReference type="CDD" id="cd07816">
    <property type="entry name" value="Bet_v1-like"/>
    <property type="match status" value="1"/>
</dbReference>
<dbReference type="OrthoDB" id="1858506at2759"/>
<feature type="domain" description="Bet v I/Major latex protein" evidence="5">
    <location>
        <begin position="1"/>
        <end position="57"/>
    </location>
</feature>
<dbReference type="SUPFAM" id="SSF55961">
    <property type="entry name" value="Bet v1-like"/>
    <property type="match status" value="1"/>
</dbReference>
<reference evidence="6 7" key="1">
    <citation type="submission" date="2019-06" db="EMBL/GenBank/DDBJ databases">
        <title>A chromosomal-level reference genome of Carpinus fangiana (Coryloideae, Betulaceae).</title>
        <authorList>
            <person name="Yang X."/>
            <person name="Wang Z."/>
            <person name="Zhang L."/>
            <person name="Hao G."/>
            <person name="Liu J."/>
            <person name="Yang Y."/>
        </authorList>
    </citation>
    <scope>NUCLEOTIDE SEQUENCE [LARGE SCALE GENOMIC DNA]</scope>
    <source>
        <strain evidence="6">Cfa_2016G</strain>
        <tissue evidence="6">Leaf</tissue>
    </source>
</reference>
<sequence length="133" mass="14446">MGVFTYENEVTSPLPPSKLFKAFVLDADNLVPKIYKHGINDLNVEILEGHGGPGTIKNVVEGGPLSEKLEKVSYETKLVASPGGGTIFKSTGKYYTKDHAEINEEQIKAEDEKATGVFKAVEGYLLANPDAYN</sequence>
<dbReference type="InterPro" id="IPR024949">
    <property type="entry name" value="Bet_v_I_allergen"/>
</dbReference>
<dbReference type="GO" id="GO:0010427">
    <property type="term" value="F:abscisic acid binding"/>
    <property type="evidence" value="ECO:0007669"/>
    <property type="project" value="InterPro"/>
</dbReference>
<dbReference type="InterPro" id="IPR023393">
    <property type="entry name" value="START-like_dom_sf"/>
</dbReference>
<evidence type="ECO:0000256" key="3">
    <source>
        <dbReference type="ARBA" id="ARBA00023265"/>
    </source>
</evidence>
<dbReference type="PRINTS" id="PR00634">
    <property type="entry name" value="BETALLERGEN"/>
</dbReference>
<accession>A0A5N6RG81</accession>
<comment type="similarity">
    <text evidence="1">Belongs to the BetVI family.</text>
</comment>
<dbReference type="Gene3D" id="3.30.530.20">
    <property type="match status" value="2"/>
</dbReference>
<dbReference type="GO" id="GO:0004864">
    <property type="term" value="F:protein phosphatase inhibitor activity"/>
    <property type="evidence" value="ECO:0007669"/>
    <property type="project" value="InterPro"/>
</dbReference>
<dbReference type="GO" id="GO:0009738">
    <property type="term" value="P:abscisic acid-activated signaling pathway"/>
    <property type="evidence" value="ECO:0007669"/>
    <property type="project" value="InterPro"/>
</dbReference>
<dbReference type="Proteomes" id="UP000327013">
    <property type="component" value="Chromosome 6"/>
</dbReference>